<keyword evidence="8" id="KW-0325">Glycoprotein</keyword>
<dbReference type="GO" id="GO:0005794">
    <property type="term" value="C:Golgi apparatus"/>
    <property type="evidence" value="ECO:0007669"/>
    <property type="project" value="UniProtKB-SubCell"/>
</dbReference>
<dbReference type="GO" id="GO:0016020">
    <property type="term" value="C:membrane"/>
    <property type="evidence" value="ECO:0007669"/>
    <property type="project" value="InterPro"/>
</dbReference>
<comment type="subcellular location">
    <subcellularLocation>
        <location evidence="1">Golgi apparatus</location>
        <location evidence="1">trans-Golgi network membrane</location>
        <topology evidence="1">Single-pass type I membrane protein</topology>
    </subcellularLocation>
</comment>
<evidence type="ECO:0000256" key="8">
    <source>
        <dbReference type="ARBA" id="ARBA00023180"/>
    </source>
</evidence>
<dbReference type="SUPFAM" id="SSF110296">
    <property type="entry name" value="Oligoxyloglucan reducing end-specific cellobiohydrolase"/>
    <property type="match status" value="1"/>
</dbReference>
<dbReference type="InterPro" id="IPR050310">
    <property type="entry name" value="VPS10-sortilin"/>
</dbReference>
<dbReference type="PANTHER" id="PTHR12106">
    <property type="entry name" value="SORTILIN RELATED"/>
    <property type="match status" value="1"/>
</dbReference>
<keyword evidence="6 10" id="KW-1133">Transmembrane helix</keyword>
<dbReference type="InterPro" id="IPR015943">
    <property type="entry name" value="WD40/YVTN_repeat-like_dom_sf"/>
</dbReference>
<accession>A0A1D2VP54</accession>
<evidence type="ECO:0000256" key="2">
    <source>
        <dbReference type="ARBA" id="ARBA00008251"/>
    </source>
</evidence>
<feature type="signal peptide" evidence="11">
    <location>
        <begin position="1"/>
        <end position="27"/>
    </location>
</feature>
<evidence type="ECO:0000256" key="10">
    <source>
        <dbReference type="SAM" id="Phobius"/>
    </source>
</evidence>
<dbReference type="InterPro" id="IPR036278">
    <property type="entry name" value="Sialidase_sf"/>
</dbReference>
<name>A0A1D2VP54_9ASCO</name>
<dbReference type="GeneID" id="30964727"/>
<dbReference type="Pfam" id="PF15902">
    <property type="entry name" value="Sortilin-Vps10"/>
    <property type="match status" value="2"/>
</dbReference>
<sequence>MKLLHHSFKSYLAILLLSVFCFNIVNADYSPKISSKDFSSPPKQIIYFEDTSNVLYLDDPKGLVYFSQNDGESWEKLNFDNEVIKLILVHPYKKNIVYAFSDSKYQFRSISAGKVWKKIETPESVHISDNFFQSPSIVFHGKRQDYALFAGQCIDDNSDKKEKEKEKNNNFCSRKFYYTRDGFLTFKELTTAHTCIFTEATNLINAEDQKSVICSSIYDNKHGLSLAKSLDWFQDDITHINAEGGVLITGIELLTSVDHYLIAIGHNILTTDKETENLFIYISYDGKAWKEISLPENVNFRSNSFSILKSFVNSLHIDLKINGIDNLGQLFSANLDTGYFNKILDYTNRDPAGNVDYETLTSIDGIILSNQVSNGQSIILDDSLSPTVRSKISFDNGNSWTFLKLSDSDDDSQSCRGDTSCSLNLHSIVERADNFKPNNMIGKYYSSPVPGLLLGVGNIGSSLKDYDYSDTYMSNDAGLSWAKTLNGPYLFEFGDSGSVIVAISDSIETNSIKYSRNMGKTWKQVSIKDSIYAKVLTTTPDSTSSKFLIIGKTSNGKYKSISLNFDKLFDRKCVENDMEDWYVPSVNGQSMCFMGYKQKFSRKKSESYCYVGKLYNEAEVVQESCPCVELDYECAYDFSKDNESGKCVPNDSLYFESIKSKECDGRTEIYSLPPSYRKIPGNQCSSIKGLNLDSDVVKRCPNYEIDMNNKNGAPKDINHDVAEGDKQEATDSMNNGKIKSLNFQFSGTIKDYIYLERDVSKDNQDETIVLLTSENEAYVTHDQGASWEQIAPGEEIISFKLNPYNSDHVFLLTTNQKIIYSMDRADNWKSFRTPSIDIPGTFPISFHPKKPSWLVWTGQTGCENANSLTCQTNSYVSRSYGKRWEILKKGVERCSFIQNLNLPTSDMLIYCIKKGNNDQNKELIASTDFFKYNQVSLVKNLIDYSIVDGFVFAAAEGKKDDDEIRAFVSMDGETFAETFFPHNVDMNKQKTYTLLGAKSKAISLHVTTNSREGAEFGTLLKSNSNGTYFIVSQNYVNRNSAGYVDFEQISSLEGVVVVNVVANYKEARKGAKKSLKSMISHTDGAQWSYIQPPSVDSENKKYKCAGQPLEKCSLHLHGFTERRDYRDTFSSTSATGVMIGVGNVGDSLDSFYEGNTFITKDGGVTWKEIKKGVYQWEYGDQGTIIALVAEQDNTNVIYYTIDEGDTWNSYEFTTEKVVVNDIATVPLDNSRKFLLFTTMPTSRGERSQVFQIDFTNLLKRKCSLDLRNPDDDDFELWSPKHPFSSSNCLFGHETQYYRKLPNKECYIGDSIADPYVIVKNCTCTRQDYECDFNYYRDEHGECRLITGYSPPDHSQYCKQNRDAIEYWVPTGYRRIPLTTCQGGNEFDKVDPMPCPGREEAFASIYERGLQGLKLILLIAAILVGSFIVFYITYRYYYYARYGQIRLDENNEFTFTDDTLVNKASKALHVIMVKATIQLNSGYDYSKVYLDTIRERLYGKKMWSFDRFALKKDRNHRYTSVDEENTSSVIFEGGSSENLLGASDEVASISPFTDLEGDNTYKDDRDAKKEKGKSMSFQDDLITDQSKDNLPGPSTDKLI</sequence>
<dbReference type="EMBL" id="KV454475">
    <property type="protein sequence ID" value="ODV63374.1"/>
    <property type="molecule type" value="Genomic_DNA"/>
</dbReference>
<evidence type="ECO:0000256" key="3">
    <source>
        <dbReference type="ARBA" id="ARBA00022692"/>
    </source>
</evidence>
<dbReference type="FunFam" id="3.30.60.270:FF:000005">
    <property type="entry name" value="Sortilin"/>
    <property type="match status" value="1"/>
</dbReference>
<evidence type="ECO:0000256" key="9">
    <source>
        <dbReference type="SAM" id="MobiDB-lite"/>
    </source>
</evidence>
<keyword evidence="4 11" id="KW-0732">Signal</keyword>
<dbReference type="GO" id="GO:0016787">
    <property type="term" value="F:hydrolase activity"/>
    <property type="evidence" value="ECO:0007669"/>
    <property type="project" value="UniProtKB-KW"/>
</dbReference>
<evidence type="ECO:0000256" key="5">
    <source>
        <dbReference type="ARBA" id="ARBA00022737"/>
    </source>
</evidence>
<evidence type="ECO:0000256" key="4">
    <source>
        <dbReference type="ARBA" id="ARBA00022729"/>
    </source>
</evidence>
<reference evidence="14" key="1">
    <citation type="submission" date="2016-05" db="EMBL/GenBank/DDBJ databases">
        <title>Comparative genomics of biotechnologically important yeasts.</title>
        <authorList>
            <consortium name="DOE Joint Genome Institute"/>
            <person name="Riley R."/>
            <person name="Haridas S."/>
            <person name="Wolfe K.H."/>
            <person name="Lopes M.R."/>
            <person name="Hittinger C.T."/>
            <person name="Goker M."/>
            <person name="Salamov A."/>
            <person name="Wisecaver J."/>
            <person name="Long T.M."/>
            <person name="Aerts A.L."/>
            <person name="Barry K."/>
            <person name="Choi C."/>
            <person name="Clum A."/>
            <person name="Coughlan A.Y."/>
            <person name="Deshpande S."/>
            <person name="Douglass A.P."/>
            <person name="Hanson S.J."/>
            <person name="Klenk H.-P."/>
            <person name="Labutti K."/>
            <person name="Lapidus A."/>
            <person name="Lindquist E."/>
            <person name="Lipzen A."/>
            <person name="Meier-Kolthoff J.P."/>
            <person name="Ohm R.A."/>
            <person name="Otillar R.P."/>
            <person name="Pangilinan J."/>
            <person name="Peng Y."/>
            <person name="Rokas A."/>
            <person name="Rosa C.A."/>
            <person name="Scheuner C."/>
            <person name="Sibirny A.A."/>
            <person name="Slot J.C."/>
            <person name="Stielow J.B."/>
            <person name="Sun H."/>
            <person name="Kurtzman C.P."/>
            <person name="Blackwell M."/>
            <person name="Grigoriev I.V."/>
            <person name="Jeffries T.W."/>
        </authorList>
    </citation>
    <scope>NUCLEOTIDE SEQUENCE [LARGE SCALE GENOMIC DNA]</scope>
    <source>
        <strain evidence="14">DSM 1968</strain>
    </source>
</reference>
<comment type="similarity">
    <text evidence="2">Belongs to the VPS10-related sortilin family.</text>
</comment>
<evidence type="ECO:0000256" key="1">
    <source>
        <dbReference type="ARBA" id="ARBA00004393"/>
    </source>
</evidence>
<dbReference type="InterPro" id="IPR031778">
    <property type="entry name" value="Sortilin_N"/>
</dbReference>
<feature type="domain" description="VPS10" evidence="12">
    <location>
        <begin position="53"/>
        <end position="705"/>
    </location>
</feature>
<feature type="transmembrane region" description="Helical" evidence="10">
    <location>
        <begin position="1414"/>
        <end position="1436"/>
    </location>
</feature>
<dbReference type="Pfam" id="PF15901">
    <property type="entry name" value="Sortilin_C"/>
    <property type="match status" value="2"/>
</dbReference>
<protein>
    <submittedName>
        <fullName evidence="13">Oligoxyloglucan reducing end-specific cellobiohydrolase</fullName>
    </submittedName>
</protein>
<dbReference type="GO" id="GO:0006896">
    <property type="term" value="P:Golgi to vacuole transport"/>
    <property type="evidence" value="ECO:0007669"/>
    <property type="project" value="TreeGrafter"/>
</dbReference>
<organism evidence="13 14">
    <name type="scientific">Ascoidea rubescens DSM 1968</name>
    <dbReference type="NCBI Taxonomy" id="1344418"/>
    <lineage>
        <taxon>Eukaryota</taxon>
        <taxon>Fungi</taxon>
        <taxon>Dikarya</taxon>
        <taxon>Ascomycota</taxon>
        <taxon>Saccharomycotina</taxon>
        <taxon>Saccharomycetes</taxon>
        <taxon>Ascoideaceae</taxon>
        <taxon>Ascoidea</taxon>
    </lineage>
</organism>
<dbReference type="InParanoid" id="A0A1D2VP54"/>
<dbReference type="RefSeq" id="XP_020049681.1">
    <property type="nucleotide sequence ID" value="XM_020191091.1"/>
</dbReference>
<keyword evidence="7 10" id="KW-0472">Membrane</keyword>
<keyword evidence="5" id="KW-0677">Repeat</keyword>
<feature type="domain" description="VPS10" evidence="12">
    <location>
        <begin position="766"/>
        <end position="1399"/>
    </location>
</feature>
<gene>
    <name evidence="13" type="ORF">ASCRUDRAFT_52182</name>
</gene>
<evidence type="ECO:0000313" key="13">
    <source>
        <dbReference type="EMBL" id="ODV63374.1"/>
    </source>
</evidence>
<dbReference type="GO" id="GO:0006623">
    <property type="term" value="P:protein targeting to vacuole"/>
    <property type="evidence" value="ECO:0007669"/>
    <property type="project" value="TreeGrafter"/>
</dbReference>
<keyword evidence="13" id="KW-0378">Hydrolase</keyword>
<dbReference type="Proteomes" id="UP000095038">
    <property type="component" value="Unassembled WGS sequence"/>
</dbReference>
<evidence type="ECO:0000256" key="7">
    <source>
        <dbReference type="ARBA" id="ARBA00023136"/>
    </source>
</evidence>
<evidence type="ECO:0000256" key="6">
    <source>
        <dbReference type="ARBA" id="ARBA00022989"/>
    </source>
</evidence>
<dbReference type="InterPro" id="IPR006581">
    <property type="entry name" value="VPS10"/>
</dbReference>
<evidence type="ECO:0000313" key="14">
    <source>
        <dbReference type="Proteomes" id="UP000095038"/>
    </source>
</evidence>
<feature type="compositionally biased region" description="Basic and acidic residues" evidence="9">
    <location>
        <begin position="1558"/>
        <end position="1572"/>
    </location>
</feature>
<dbReference type="Gene3D" id="2.10.70.80">
    <property type="match status" value="2"/>
</dbReference>
<dbReference type="SUPFAM" id="SSF50939">
    <property type="entry name" value="Sialidases"/>
    <property type="match status" value="1"/>
</dbReference>
<dbReference type="GO" id="GO:0005829">
    <property type="term" value="C:cytosol"/>
    <property type="evidence" value="ECO:0007669"/>
    <property type="project" value="GOC"/>
</dbReference>
<dbReference type="Gene3D" id="2.130.10.10">
    <property type="entry name" value="YVTN repeat-like/Quinoprotein amine dehydrogenase"/>
    <property type="match status" value="2"/>
</dbReference>
<evidence type="ECO:0000256" key="11">
    <source>
        <dbReference type="SAM" id="SignalP"/>
    </source>
</evidence>
<dbReference type="OrthoDB" id="443634at2759"/>
<dbReference type="InterPro" id="IPR031777">
    <property type="entry name" value="Sortilin_C"/>
</dbReference>
<evidence type="ECO:0000259" key="12">
    <source>
        <dbReference type="SMART" id="SM00602"/>
    </source>
</evidence>
<dbReference type="Gene3D" id="3.30.60.270">
    <property type="match status" value="2"/>
</dbReference>
<dbReference type="CDD" id="cd15482">
    <property type="entry name" value="Sialidase_non-viral"/>
    <property type="match status" value="1"/>
</dbReference>
<feature type="chain" id="PRO_5008910555" evidence="11">
    <location>
        <begin position="28"/>
        <end position="1598"/>
    </location>
</feature>
<dbReference type="GO" id="GO:0006895">
    <property type="term" value="P:Golgi to endosome transport"/>
    <property type="evidence" value="ECO:0007669"/>
    <property type="project" value="TreeGrafter"/>
</dbReference>
<proteinExistence type="inferred from homology"/>
<dbReference type="SMART" id="SM00602">
    <property type="entry name" value="VPS10"/>
    <property type="match status" value="2"/>
</dbReference>
<keyword evidence="14" id="KW-1185">Reference proteome</keyword>
<dbReference type="STRING" id="1344418.A0A1D2VP54"/>
<keyword evidence="3 10" id="KW-0812">Transmembrane</keyword>
<dbReference type="PANTHER" id="PTHR12106:SF27">
    <property type="entry name" value="SORTILIN-RELATED RECEPTOR"/>
    <property type="match status" value="1"/>
</dbReference>
<feature type="region of interest" description="Disordered" evidence="9">
    <location>
        <begin position="1554"/>
        <end position="1598"/>
    </location>
</feature>